<sequence>MPTCAVFPARSTLVFVLSWIVLTLGTISESATLSAASTRQKTLHISTWSIPSSCTPSGQTPLYTPDTVYLIDTCVFMGENYATGSTPAMYWYGQYKWTAKTGTVEKVQCLDSGCTVCADPIVVEQGVGVGPCAAKGLVLDEAWNATKAGLPRPYINNTDVFVQSFLLSAKDTATYVVTGTFDPFYRNCTSVLTDMWGISEVRPLLAGTSLLNTYLCKTGRCDIGTDSCRLAYSASAFNDVTLQQYNASVNDPIPAVQVETSEDGWGVYDSGVLLGQSQNVWPIYLAHLANNDTELPTPTSTYLPTPTSTFDANSTNGTVNGTTTNSSPQGRSLSIIHSIVLIALTSAIIQFVL</sequence>
<dbReference type="EMBL" id="KQ257469">
    <property type="protein sequence ID" value="KNC96312.1"/>
    <property type="molecule type" value="Genomic_DNA"/>
</dbReference>
<evidence type="ECO:0000256" key="2">
    <source>
        <dbReference type="SAM" id="SignalP"/>
    </source>
</evidence>
<proteinExistence type="predicted"/>
<feature type="chain" id="PRO_5005539683" evidence="2">
    <location>
        <begin position="26"/>
        <end position="353"/>
    </location>
</feature>
<dbReference type="VEuPathDB" id="FungiDB:SPPG_08217"/>
<feature type="region of interest" description="Disordered" evidence="1">
    <location>
        <begin position="307"/>
        <end position="329"/>
    </location>
</feature>
<reference evidence="3 4" key="1">
    <citation type="submission" date="2009-08" db="EMBL/GenBank/DDBJ databases">
        <title>The Genome Sequence of Spizellomyces punctatus strain DAOM BR117.</title>
        <authorList>
            <consortium name="The Broad Institute Genome Sequencing Platform"/>
            <person name="Russ C."/>
            <person name="Cuomo C."/>
            <person name="Shea T."/>
            <person name="Young S.K."/>
            <person name="Zeng Q."/>
            <person name="Koehrsen M."/>
            <person name="Haas B."/>
            <person name="Borodovsky M."/>
            <person name="Guigo R."/>
            <person name="Alvarado L."/>
            <person name="Berlin A."/>
            <person name="Bochicchio J."/>
            <person name="Borenstein D."/>
            <person name="Chapman S."/>
            <person name="Chen Z."/>
            <person name="Engels R."/>
            <person name="Freedman E."/>
            <person name="Gellesch M."/>
            <person name="Goldberg J."/>
            <person name="Griggs A."/>
            <person name="Gujja S."/>
            <person name="Heiman D."/>
            <person name="Hepburn T."/>
            <person name="Howarth C."/>
            <person name="Jen D."/>
            <person name="Larson L."/>
            <person name="Lewis B."/>
            <person name="Mehta T."/>
            <person name="Park D."/>
            <person name="Pearson M."/>
            <person name="Roberts A."/>
            <person name="Saif S."/>
            <person name="Shenoy N."/>
            <person name="Sisk P."/>
            <person name="Stolte C."/>
            <person name="Sykes S."/>
            <person name="Thomson T."/>
            <person name="Walk T."/>
            <person name="White J."/>
            <person name="Yandava C."/>
            <person name="Burger G."/>
            <person name="Gray M.W."/>
            <person name="Holland P.W.H."/>
            <person name="King N."/>
            <person name="Lang F.B.F."/>
            <person name="Roger A.J."/>
            <person name="Ruiz-Trillo I."/>
            <person name="Lander E."/>
            <person name="Nusbaum C."/>
        </authorList>
    </citation>
    <scope>NUCLEOTIDE SEQUENCE [LARGE SCALE GENOMIC DNA]</scope>
    <source>
        <strain evidence="3 4">DAOM BR117</strain>
    </source>
</reference>
<dbReference type="AlphaFoldDB" id="A0A0L0H515"/>
<keyword evidence="2" id="KW-0732">Signal</keyword>
<dbReference type="InParanoid" id="A0A0L0H515"/>
<keyword evidence="4" id="KW-1185">Reference proteome</keyword>
<dbReference type="Proteomes" id="UP000053201">
    <property type="component" value="Unassembled WGS sequence"/>
</dbReference>
<gene>
    <name evidence="3" type="ORF">SPPG_08217</name>
</gene>
<dbReference type="OrthoDB" id="10318505at2759"/>
<evidence type="ECO:0000313" key="4">
    <source>
        <dbReference type="Proteomes" id="UP000053201"/>
    </source>
</evidence>
<organism evidence="3 4">
    <name type="scientific">Spizellomyces punctatus (strain DAOM BR117)</name>
    <dbReference type="NCBI Taxonomy" id="645134"/>
    <lineage>
        <taxon>Eukaryota</taxon>
        <taxon>Fungi</taxon>
        <taxon>Fungi incertae sedis</taxon>
        <taxon>Chytridiomycota</taxon>
        <taxon>Chytridiomycota incertae sedis</taxon>
        <taxon>Chytridiomycetes</taxon>
        <taxon>Spizellomycetales</taxon>
        <taxon>Spizellomycetaceae</taxon>
        <taxon>Spizellomyces</taxon>
    </lineage>
</organism>
<dbReference type="RefSeq" id="XP_016604352.1">
    <property type="nucleotide sequence ID" value="XM_016756378.1"/>
</dbReference>
<feature type="compositionally biased region" description="Low complexity" evidence="1">
    <location>
        <begin position="307"/>
        <end position="327"/>
    </location>
</feature>
<evidence type="ECO:0000313" key="3">
    <source>
        <dbReference type="EMBL" id="KNC96312.1"/>
    </source>
</evidence>
<protein>
    <submittedName>
        <fullName evidence="3">Uncharacterized protein</fullName>
    </submittedName>
</protein>
<evidence type="ECO:0000256" key="1">
    <source>
        <dbReference type="SAM" id="MobiDB-lite"/>
    </source>
</evidence>
<feature type="signal peptide" evidence="2">
    <location>
        <begin position="1"/>
        <end position="25"/>
    </location>
</feature>
<dbReference type="GeneID" id="27691393"/>
<accession>A0A0L0H515</accession>
<name>A0A0L0H515_SPIPD</name>